<sequence length="343" mass="35801">MRRSPPRGAGPGGSPGLADAAGSRGAGAAGAGARPAARQPARGGDDRRRTECRTRHRAGAGPTHGRAPRADRVHRPCGRRHPRPGSDRPGAGAIPALERPPALSAGRCDGRGGRAAHHAGGLLRRADTARAAGGHGLAFGPRHGDGLVSLFDHPRFHLLRHGQTAHNAADLIAGATDAPLDTTGLAQARAMARALADLPLRRLHASPLRRAWATAEALAADRPGLAIIPAPDLAERHWGIWEGAPRAVLDRDATPLGGEGPAAFHARILRGCAAIPAPDGPEDPPLIVAHSGTVRVLCAALSVEFRRPPNCALTTFVRDRRGCWQADPPRIAADFPTHPMRFP</sequence>
<dbReference type="Gene3D" id="3.40.50.1240">
    <property type="entry name" value="Phosphoglycerate mutase-like"/>
    <property type="match status" value="1"/>
</dbReference>
<dbReference type="CDD" id="cd07067">
    <property type="entry name" value="HP_PGM_like"/>
    <property type="match status" value="1"/>
</dbReference>
<feature type="binding site" evidence="4">
    <location>
        <position position="210"/>
    </location>
    <ligand>
        <name>substrate</name>
    </ligand>
</feature>
<dbReference type="InterPro" id="IPR013078">
    <property type="entry name" value="His_Pase_superF_clade-1"/>
</dbReference>
<feature type="active site" description="Tele-phosphohistidine intermediate" evidence="3">
    <location>
        <position position="161"/>
    </location>
</feature>
<dbReference type="Proteomes" id="UP000306223">
    <property type="component" value="Unassembled WGS sequence"/>
</dbReference>
<dbReference type="Pfam" id="PF00300">
    <property type="entry name" value="His_Phos_1"/>
    <property type="match status" value="1"/>
</dbReference>
<organism evidence="6 7">
    <name type="scientific">Paracoccus hibiscisoli</name>
    <dbReference type="NCBI Taxonomy" id="2023261"/>
    <lineage>
        <taxon>Bacteria</taxon>
        <taxon>Pseudomonadati</taxon>
        <taxon>Pseudomonadota</taxon>
        <taxon>Alphaproteobacteria</taxon>
        <taxon>Rhodobacterales</taxon>
        <taxon>Paracoccaceae</taxon>
        <taxon>Paracoccus</taxon>
    </lineage>
</organism>
<evidence type="ECO:0000313" key="6">
    <source>
        <dbReference type="EMBL" id="TJZ84570.1"/>
    </source>
</evidence>
<feature type="active site" description="Proton donor/acceptor" evidence="3">
    <location>
        <position position="235"/>
    </location>
</feature>
<feature type="binding site" evidence="4">
    <location>
        <begin position="160"/>
        <end position="167"/>
    </location>
    <ligand>
        <name>substrate</name>
    </ligand>
</feature>
<accession>A0A4U0QSK2</accession>
<dbReference type="InterPro" id="IPR050275">
    <property type="entry name" value="PGM_Phosphatase"/>
</dbReference>
<dbReference type="PROSITE" id="PS00175">
    <property type="entry name" value="PG_MUTASE"/>
    <property type="match status" value="1"/>
</dbReference>
<dbReference type="OrthoDB" id="9781415at2"/>
<keyword evidence="7" id="KW-1185">Reference proteome</keyword>
<proteinExistence type="predicted"/>
<feature type="compositionally biased region" description="Basic and acidic residues" evidence="5">
    <location>
        <begin position="43"/>
        <end position="53"/>
    </location>
</feature>
<dbReference type="GO" id="GO:0016791">
    <property type="term" value="F:phosphatase activity"/>
    <property type="evidence" value="ECO:0007669"/>
    <property type="project" value="TreeGrafter"/>
</dbReference>
<feature type="region of interest" description="Disordered" evidence="5">
    <location>
        <begin position="1"/>
        <end position="116"/>
    </location>
</feature>
<evidence type="ECO:0000256" key="4">
    <source>
        <dbReference type="PIRSR" id="PIRSR613078-2"/>
    </source>
</evidence>
<protein>
    <submittedName>
        <fullName evidence="6">Histidine phosphatase family protein</fullName>
    </submittedName>
</protein>
<dbReference type="AlphaFoldDB" id="A0A4U0QSK2"/>
<gene>
    <name evidence="6" type="ORF">FA740_08875</name>
</gene>
<evidence type="ECO:0000256" key="3">
    <source>
        <dbReference type="PIRSR" id="PIRSR613078-1"/>
    </source>
</evidence>
<dbReference type="InterPro" id="IPR001345">
    <property type="entry name" value="PG/BPGM_mutase_AS"/>
</dbReference>
<evidence type="ECO:0000256" key="1">
    <source>
        <dbReference type="ARBA" id="ARBA00023152"/>
    </source>
</evidence>
<dbReference type="EMBL" id="SUNH01000011">
    <property type="protein sequence ID" value="TJZ84570.1"/>
    <property type="molecule type" value="Genomic_DNA"/>
</dbReference>
<feature type="compositionally biased region" description="Low complexity" evidence="5">
    <location>
        <begin position="31"/>
        <end position="42"/>
    </location>
</feature>
<keyword evidence="2" id="KW-0413">Isomerase</keyword>
<comment type="caution">
    <text evidence="6">The sequence shown here is derived from an EMBL/GenBank/DDBJ whole genome shotgun (WGS) entry which is preliminary data.</text>
</comment>
<dbReference type="PANTHER" id="PTHR48100:SF1">
    <property type="entry name" value="HISTIDINE PHOSPHATASE FAMILY PROTEIN-RELATED"/>
    <property type="match status" value="1"/>
</dbReference>
<reference evidence="6 7" key="1">
    <citation type="submission" date="2019-04" db="EMBL/GenBank/DDBJ databases">
        <authorList>
            <person name="Li J."/>
        </authorList>
    </citation>
    <scope>NUCLEOTIDE SEQUENCE [LARGE SCALE GENOMIC DNA]</scope>
    <source>
        <strain evidence="6 7">CCTCC AB2016182</strain>
    </source>
</reference>
<evidence type="ECO:0000256" key="2">
    <source>
        <dbReference type="ARBA" id="ARBA00023235"/>
    </source>
</evidence>
<keyword evidence="1" id="KW-0324">Glycolysis</keyword>
<dbReference type="SMART" id="SM00855">
    <property type="entry name" value="PGAM"/>
    <property type="match status" value="1"/>
</dbReference>
<evidence type="ECO:0000313" key="7">
    <source>
        <dbReference type="Proteomes" id="UP000306223"/>
    </source>
</evidence>
<dbReference type="SUPFAM" id="SSF53254">
    <property type="entry name" value="Phosphoglycerate mutase-like"/>
    <property type="match status" value="1"/>
</dbReference>
<name>A0A4U0QSK2_9RHOB</name>
<dbReference type="GO" id="GO:0005737">
    <property type="term" value="C:cytoplasm"/>
    <property type="evidence" value="ECO:0007669"/>
    <property type="project" value="TreeGrafter"/>
</dbReference>
<evidence type="ECO:0000256" key="5">
    <source>
        <dbReference type="SAM" id="MobiDB-lite"/>
    </source>
</evidence>
<dbReference type="InterPro" id="IPR029033">
    <property type="entry name" value="His_PPase_superfam"/>
</dbReference>
<dbReference type="PANTHER" id="PTHR48100">
    <property type="entry name" value="BROAD-SPECIFICITY PHOSPHATASE YOR283W-RELATED"/>
    <property type="match status" value="1"/>
</dbReference>